<evidence type="ECO:0008006" key="4">
    <source>
        <dbReference type="Google" id="ProtNLM"/>
    </source>
</evidence>
<feature type="region of interest" description="Disordered" evidence="1">
    <location>
        <begin position="491"/>
        <end position="516"/>
    </location>
</feature>
<dbReference type="InterPro" id="IPR006150">
    <property type="entry name" value="Cys_repeat_1"/>
</dbReference>
<comment type="caution">
    <text evidence="2">The sequence shown here is derived from an EMBL/GenBank/DDBJ whole genome shotgun (WGS) entry which is preliminary data.</text>
</comment>
<name>A0A016VLH2_9BILA</name>
<evidence type="ECO:0000313" key="3">
    <source>
        <dbReference type="Proteomes" id="UP000024635"/>
    </source>
</evidence>
<feature type="compositionally biased region" description="Basic and acidic residues" evidence="1">
    <location>
        <begin position="32"/>
        <end position="43"/>
    </location>
</feature>
<protein>
    <recommendedName>
        <fullName evidence="4">Chitin-binding type-2 domain-containing protein</fullName>
    </recommendedName>
</protein>
<keyword evidence="3" id="KW-1185">Reference proteome</keyword>
<dbReference type="EMBL" id="JARK01001344">
    <property type="protein sequence ID" value="EYC27877.1"/>
    <property type="molecule type" value="Genomic_DNA"/>
</dbReference>
<evidence type="ECO:0000313" key="2">
    <source>
        <dbReference type="EMBL" id="EYC27877.1"/>
    </source>
</evidence>
<sequence length="1101" mass="114007">MGRLVPIAVRPAPPRTPRPTRPPSSRLASHHPSKEADAPSATRLEHTHTQTFHTGTINGPRRLSLTHYPRTPPSSLAAPQLTYSTAITATTDKRRAMQQQLLIAALFLVTPGLCQTPVIGGNCRLGTGDVQIGGKQTQFFLKCEATSDSAAGEGVWVVKSRAAAAAAPPASATAGGSSGGAVPVENTQPQQHPKLMRKQNAPNICEQDNDAREADACAVSATCLQASQEIPSSYLQCDQTSLRWVRKSCQDGFIFNFEQQTCIVPKRMSSLSLTADATCAMLSASCQDSADCPPTFACKNNCCRLEVCPSRAKVLFTCTNNYQCRAGEHCVFGGCCPQVQKKQKLPKMEPKKSEVTTVSADLMVKGDDDPGNTLETMFTRTEQAQIDSAYSTGSAQPTTTGRTTKMPAAMPIDDCDLDNRVDDCSMSNPCPEDSDCLSGQCCKIKASHCKNGLLPLSVPKFCKFSDDCPIASTCEQNVCCPIAGDSTKDSDVHTDTSVGLPAATTLPPKKRSEGVTKTTEASSTMSRCLMRQGCSIYHGTVCPAGYTCTLDGHCCQVSSSCPDGSVPYAMCSSTVPCPATHLCFTTEENFSLCCVRGLPASGLVCTFSSCSNSNPCSVGTCNNGYCCSSGSIPSFSAQKRTRRSLTTITNSTANELEENDWPVGPPGYGFPDHLADLDAVLVKAAGDGMPMPSTSNCVGCPPPAAAPPIIALPANACPGGGYPVGQCNSGFCAPGYSCVQNVCCPSYSAPRIQFNVCPTGAPPVGGCINGGCAAGYSCIQNQCCISPVTKNPFVCPNGNQAAGGCVNGQCGAGYTCQNGLCCLGTAGSAVRCLDGSEAIGACIPSCTGGACGNVQISYYCGTGYTCTTGNICCPISSCPNGGEPIGPPVNGLCPEGYNLQGNQCCSNVAAACPDGSAGTPPVNGLCPTGTTLTGTVCCPSTTQAALVGNCEVASMGIGPCTAAGCGVGYACDNDATNPQCCPVVNYRDPQYQIGPAVSGMCPVGYVAVYPPSSANADGTNDGVCVDLQTVPGLCAVAVQAGPCNAGTCQTGYTCNTYADICCPTTTAFSRIRPGQSNKRPTYGRPLHSYMPSTVWTTVTFV</sequence>
<dbReference type="STRING" id="53326.A0A016VLH2"/>
<dbReference type="Proteomes" id="UP000024635">
    <property type="component" value="Unassembled WGS sequence"/>
</dbReference>
<dbReference type="OrthoDB" id="5912039at2759"/>
<organism evidence="2 3">
    <name type="scientific">Ancylostoma ceylanicum</name>
    <dbReference type="NCBI Taxonomy" id="53326"/>
    <lineage>
        <taxon>Eukaryota</taxon>
        <taxon>Metazoa</taxon>
        <taxon>Ecdysozoa</taxon>
        <taxon>Nematoda</taxon>
        <taxon>Chromadorea</taxon>
        <taxon>Rhabditida</taxon>
        <taxon>Rhabditina</taxon>
        <taxon>Rhabditomorpha</taxon>
        <taxon>Strongyloidea</taxon>
        <taxon>Ancylostomatidae</taxon>
        <taxon>Ancylostomatinae</taxon>
        <taxon>Ancylostoma</taxon>
    </lineage>
</organism>
<dbReference type="AlphaFoldDB" id="A0A016VLH2"/>
<feature type="region of interest" description="Disordered" evidence="1">
    <location>
        <begin position="1"/>
        <end position="43"/>
    </location>
</feature>
<feature type="compositionally biased region" description="Pro residues" evidence="1">
    <location>
        <begin position="11"/>
        <end position="22"/>
    </location>
</feature>
<dbReference type="PANTHER" id="PTHR34150">
    <property type="entry name" value="PROTEIN CBG08832-RELATED"/>
    <property type="match status" value="1"/>
</dbReference>
<feature type="region of interest" description="Disordered" evidence="1">
    <location>
        <begin position="388"/>
        <end position="409"/>
    </location>
</feature>
<dbReference type="PANTHER" id="PTHR34150:SF7">
    <property type="entry name" value="PROTEIN CBG10108"/>
    <property type="match status" value="1"/>
</dbReference>
<evidence type="ECO:0000256" key="1">
    <source>
        <dbReference type="SAM" id="MobiDB-lite"/>
    </source>
</evidence>
<feature type="compositionally biased region" description="Low complexity" evidence="1">
    <location>
        <begin position="1"/>
        <end position="10"/>
    </location>
</feature>
<gene>
    <name evidence="2" type="primary">Acey_s0008.g229</name>
    <name evidence="2" type="synonym">Acey-K04H4.2</name>
    <name evidence="2" type="ORF">Y032_0008g229</name>
</gene>
<proteinExistence type="predicted"/>
<reference evidence="3" key="1">
    <citation type="journal article" date="2015" name="Nat. Genet.">
        <title>The genome and transcriptome of the zoonotic hookworm Ancylostoma ceylanicum identify infection-specific gene families.</title>
        <authorList>
            <person name="Schwarz E.M."/>
            <person name="Hu Y."/>
            <person name="Antoshechkin I."/>
            <person name="Miller M.M."/>
            <person name="Sternberg P.W."/>
            <person name="Aroian R.V."/>
        </authorList>
    </citation>
    <scope>NUCLEOTIDE SEQUENCE</scope>
    <source>
        <strain evidence="3">HY135</strain>
    </source>
</reference>
<feature type="region of interest" description="Disordered" evidence="1">
    <location>
        <begin position="169"/>
        <end position="197"/>
    </location>
</feature>
<accession>A0A016VLH2</accession>
<feature type="compositionally biased region" description="Polar residues" evidence="1">
    <location>
        <begin position="388"/>
        <end position="403"/>
    </location>
</feature>
<dbReference type="SMART" id="SM00289">
    <property type="entry name" value="WR1"/>
    <property type="match status" value="13"/>
</dbReference>